<dbReference type="GO" id="GO:0005886">
    <property type="term" value="C:plasma membrane"/>
    <property type="evidence" value="ECO:0007669"/>
    <property type="project" value="UniProtKB-SubCell"/>
</dbReference>
<dbReference type="InterPro" id="IPR051327">
    <property type="entry name" value="MATE_MepA_subfamily"/>
</dbReference>
<reference evidence="11" key="1">
    <citation type="submission" date="2020-09" db="EMBL/GenBank/DDBJ databases">
        <title>New species isolated from human feces.</title>
        <authorList>
            <person name="Kitahara M."/>
            <person name="Shigeno Y."/>
            <person name="Shime M."/>
            <person name="Matsumoto Y."/>
            <person name="Nakamura S."/>
            <person name="Motooka D."/>
            <person name="Fukuoka S."/>
            <person name="Nishikawa H."/>
            <person name="Benno Y."/>
        </authorList>
    </citation>
    <scope>NUCLEOTIDE SEQUENCE</scope>
    <source>
        <strain evidence="11">MM59</strain>
    </source>
</reference>
<protein>
    <recommendedName>
        <fullName evidence="3">Multidrug export protein MepA</fullName>
    </recommendedName>
</protein>
<organism evidence="11 12">
    <name type="scientific">Pusillibacter faecalis</name>
    <dbReference type="NCBI Taxonomy" id="2714358"/>
    <lineage>
        <taxon>Bacteria</taxon>
        <taxon>Bacillati</taxon>
        <taxon>Bacillota</taxon>
        <taxon>Clostridia</taxon>
        <taxon>Eubacteriales</taxon>
        <taxon>Oscillospiraceae</taxon>
        <taxon>Pusillibacter</taxon>
    </lineage>
</organism>
<keyword evidence="8 10" id="KW-0472">Membrane</keyword>
<evidence type="ECO:0000256" key="2">
    <source>
        <dbReference type="ARBA" id="ARBA00008417"/>
    </source>
</evidence>
<dbReference type="Proteomes" id="UP000679848">
    <property type="component" value="Chromosome"/>
</dbReference>
<proteinExistence type="inferred from homology"/>
<dbReference type="AlphaFoldDB" id="A0A810QE64"/>
<evidence type="ECO:0000256" key="6">
    <source>
        <dbReference type="ARBA" id="ARBA00022692"/>
    </source>
</evidence>
<dbReference type="InterPro" id="IPR002528">
    <property type="entry name" value="MATE_fam"/>
</dbReference>
<sequence length="450" mass="48784">MDNKLAREFHTGSLIRFALPNIVMMVFMSLYTIVDGMFISRLVGTLALSAVNMSYPLSSLQLALGIMLGTGGSAVIAREMGEGKDALAREDFSCIVAVALGTGVVFALAGNFFLGPILELLGTSEVQMPYTVEYTRILLWFAPAMFLQTVFQVLFVTAGKPTLGLGTTVAGGISNVVLDYLFMAPLHSGVAGAAIATGIGYCIPAAAGLWYFCRPRDSALWFTRFHPRRRMLLQTCGNGSSEMVSNIATAITTFLFNILFLRFWGEDGVASITIAMYFQFVFTAVFFGFSMGVAPVISYKYGAQDADQLKKIFRICLWFTIFCSVGAYALSRVVIAPSLTLFTDPDSTVFAITMDGFPIYAVSFLLMGISIFASALFTALSNGLVSAVISFARTFLFLVGMLMLLPELWGETGIWLAVPAAEGLGVLVSVGFLLWGRRVYQYGASRSEKT</sequence>
<feature type="transmembrane region" description="Helical" evidence="10">
    <location>
        <begin position="270"/>
        <end position="294"/>
    </location>
</feature>
<feature type="transmembrane region" description="Helical" evidence="10">
    <location>
        <begin position="21"/>
        <end position="40"/>
    </location>
</feature>
<evidence type="ECO:0000256" key="4">
    <source>
        <dbReference type="ARBA" id="ARBA00022448"/>
    </source>
</evidence>
<feature type="transmembrane region" description="Helical" evidence="10">
    <location>
        <begin position="315"/>
        <end position="337"/>
    </location>
</feature>
<accession>A0A810QE64</accession>
<feature type="transmembrane region" description="Helical" evidence="10">
    <location>
        <begin position="384"/>
        <end position="406"/>
    </location>
</feature>
<evidence type="ECO:0000256" key="5">
    <source>
        <dbReference type="ARBA" id="ARBA00022475"/>
    </source>
</evidence>
<feature type="transmembrane region" description="Helical" evidence="10">
    <location>
        <begin position="60"/>
        <end position="80"/>
    </location>
</feature>
<evidence type="ECO:0000256" key="1">
    <source>
        <dbReference type="ARBA" id="ARBA00004651"/>
    </source>
</evidence>
<feature type="transmembrane region" description="Helical" evidence="10">
    <location>
        <begin position="189"/>
        <end position="212"/>
    </location>
</feature>
<feature type="transmembrane region" description="Helical" evidence="10">
    <location>
        <begin position="92"/>
        <end position="117"/>
    </location>
</feature>
<dbReference type="InterPro" id="IPR048279">
    <property type="entry name" value="MdtK-like"/>
</dbReference>
<dbReference type="InterPro" id="IPR045070">
    <property type="entry name" value="MATE_MepA-like"/>
</dbReference>
<evidence type="ECO:0000256" key="10">
    <source>
        <dbReference type="SAM" id="Phobius"/>
    </source>
</evidence>
<feature type="transmembrane region" description="Helical" evidence="10">
    <location>
        <begin position="137"/>
        <end position="156"/>
    </location>
</feature>
<gene>
    <name evidence="11" type="ORF">MM59RIKEN_14750</name>
</gene>
<feature type="transmembrane region" description="Helical" evidence="10">
    <location>
        <begin position="412"/>
        <end position="436"/>
    </location>
</feature>
<evidence type="ECO:0000256" key="9">
    <source>
        <dbReference type="ARBA" id="ARBA00023251"/>
    </source>
</evidence>
<evidence type="ECO:0000256" key="3">
    <source>
        <dbReference type="ARBA" id="ARBA00022106"/>
    </source>
</evidence>
<dbReference type="Pfam" id="PF01554">
    <property type="entry name" value="MatE"/>
    <property type="match status" value="2"/>
</dbReference>
<dbReference type="PANTHER" id="PTHR43823">
    <property type="entry name" value="SPORULATION PROTEIN YKVU"/>
    <property type="match status" value="1"/>
</dbReference>
<keyword evidence="6 10" id="KW-0812">Transmembrane</keyword>
<dbReference type="GO" id="GO:0042910">
    <property type="term" value="F:xenobiotic transmembrane transporter activity"/>
    <property type="evidence" value="ECO:0007669"/>
    <property type="project" value="InterPro"/>
</dbReference>
<dbReference type="RefSeq" id="WP_187030097.1">
    <property type="nucleotide sequence ID" value="NZ_AP023420.1"/>
</dbReference>
<dbReference type="GO" id="GO:0015297">
    <property type="term" value="F:antiporter activity"/>
    <property type="evidence" value="ECO:0007669"/>
    <property type="project" value="InterPro"/>
</dbReference>
<dbReference type="EMBL" id="AP023420">
    <property type="protein sequence ID" value="BCK84156.1"/>
    <property type="molecule type" value="Genomic_DNA"/>
</dbReference>
<evidence type="ECO:0000313" key="11">
    <source>
        <dbReference type="EMBL" id="BCK84156.1"/>
    </source>
</evidence>
<keyword evidence="7 10" id="KW-1133">Transmembrane helix</keyword>
<feature type="transmembrane region" description="Helical" evidence="10">
    <location>
        <begin position="243"/>
        <end position="264"/>
    </location>
</feature>
<dbReference type="CDD" id="cd13143">
    <property type="entry name" value="MATE_MepA_like"/>
    <property type="match status" value="1"/>
</dbReference>
<keyword evidence="9" id="KW-0046">Antibiotic resistance</keyword>
<evidence type="ECO:0000256" key="8">
    <source>
        <dbReference type="ARBA" id="ARBA00023136"/>
    </source>
</evidence>
<dbReference type="GO" id="GO:0046677">
    <property type="term" value="P:response to antibiotic"/>
    <property type="evidence" value="ECO:0007669"/>
    <property type="project" value="UniProtKB-KW"/>
</dbReference>
<keyword evidence="12" id="KW-1185">Reference proteome</keyword>
<evidence type="ECO:0000256" key="7">
    <source>
        <dbReference type="ARBA" id="ARBA00022989"/>
    </source>
</evidence>
<evidence type="ECO:0000313" key="12">
    <source>
        <dbReference type="Proteomes" id="UP000679848"/>
    </source>
</evidence>
<dbReference type="NCBIfam" id="TIGR00797">
    <property type="entry name" value="matE"/>
    <property type="match status" value="1"/>
</dbReference>
<keyword evidence="5" id="KW-1003">Cell membrane</keyword>
<keyword evidence="4" id="KW-0813">Transport</keyword>
<name>A0A810QE64_9FIRM</name>
<feature type="transmembrane region" description="Helical" evidence="10">
    <location>
        <begin position="163"/>
        <end position="183"/>
    </location>
</feature>
<comment type="similarity">
    <text evidence="2">Belongs to the multi antimicrobial extrusion (MATE) (TC 2.A.66.1) family. MepA subfamily.</text>
</comment>
<dbReference type="KEGG" id="pfaa:MM59RIKEN_14750"/>
<dbReference type="PIRSF" id="PIRSF006603">
    <property type="entry name" value="DinF"/>
    <property type="match status" value="1"/>
</dbReference>
<feature type="transmembrane region" description="Helical" evidence="10">
    <location>
        <begin position="357"/>
        <end position="377"/>
    </location>
</feature>
<comment type="subcellular location">
    <subcellularLocation>
        <location evidence="1">Cell membrane</location>
        <topology evidence="1">Multi-pass membrane protein</topology>
    </subcellularLocation>
</comment>
<dbReference type="PANTHER" id="PTHR43823:SF3">
    <property type="entry name" value="MULTIDRUG EXPORT PROTEIN MEPA"/>
    <property type="match status" value="1"/>
</dbReference>